<dbReference type="InParanoid" id="A0A068UCL0"/>
<name>A0A068UCL0_COFCA</name>
<dbReference type="InterPro" id="IPR000863">
    <property type="entry name" value="Sulfotransferase_dom"/>
</dbReference>
<dbReference type="PANTHER" id="PTHR11783">
    <property type="entry name" value="SULFOTRANSFERASE SULT"/>
    <property type="match status" value="1"/>
</dbReference>
<dbReference type="EC" id="2.8.2.-" evidence="3"/>
<feature type="region of interest" description="Disordered" evidence="4">
    <location>
        <begin position="1"/>
        <end position="22"/>
    </location>
</feature>
<dbReference type="Proteomes" id="UP000295252">
    <property type="component" value="Chromosome IV"/>
</dbReference>
<protein>
    <recommendedName>
        <fullName evidence="3">Sulfotransferase</fullName>
        <ecNumber evidence="3">2.8.2.-</ecNumber>
    </recommendedName>
</protein>
<gene>
    <name evidence="6" type="ORF">GSCOC_T00020399001</name>
</gene>
<evidence type="ECO:0000256" key="1">
    <source>
        <dbReference type="ARBA" id="ARBA00005771"/>
    </source>
</evidence>
<keyword evidence="7" id="KW-1185">Reference proteome</keyword>
<evidence type="ECO:0000259" key="5">
    <source>
        <dbReference type="Pfam" id="PF00685"/>
    </source>
</evidence>
<comment type="similarity">
    <text evidence="1 3">Belongs to the sulfotransferase 1 family.</text>
</comment>
<evidence type="ECO:0000313" key="7">
    <source>
        <dbReference type="Proteomes" id="UP000295252"/>
    </source>
</evidence>
<accession>A0A068UCL0</accession>
<dbReference type="EMBL" id="HG739099">
    <property type="protein sequence ID" value="CDP05383.1"/>
    <property type="molecule type" value="Genomic_DNA"/>
</dbReference>
<sequence length="344" mass="39131">MATSKGSSIPSSGNSHDHQDDDASFRVNELPRARFWDAMDICQWEGSWFEPGLVKPAVTFRTTFQAHHDDVLLASPPKTGTTWLKALCLCIMQNPIPIATSDSGVNAEAAADDDDDILAKDNPHFHIQTIESMIYATKPHPDLYSTPSPRLFHTHLPYKVLPDSTKNSPGCKIVYITRNPKDTLISLWHFFNSIFRPNGLEPYPLDRAVDCFCSGVHQYGPFFDHVLEYWLESQKRPTKILFLKYEELKREPKAEVKKLASFLGRPFASEEEVEKVVWRCSLERLRNFEVNKNGSILYGVPNSSYFRRGAVGDWKNYLTPELEEQISRTARSKFEGSGLCLEDA</sequence>
<feature type="compositionally biased region" description="Low complexity" evidence="4">
    <location>
        <begin position="1"/>
        <end position="14"/>
    </location>
</feature>
<evidence type="ECO:0000313" key="6">
    <source>
        <dbReference type="EMBL" id="CDP05383.1"/>
    </source>
</evidence>
<proteinExistence type="inferred from homology"/>
<dbReference type="OMA" id="YWLESQK"/>
<evidence type="ECO:0000256" key="2">
    <source>
        <dbReference type="ARBA" id="ARBA00022679"/>
    </source>
</evidence>
<dbReference type="InterPro" id="IPR027417">
    <property type="entry name" value="P-loop_NTPase"/>
</dbReference>
<evidence type="ECO:0000256" key="3">
    <source>
        <dbReference type="RuleBase" id="RU361155"/>
    </source>
</evidence>
<dbReference type="Pfam" id="PF00685">
    <property type="entry name" value="Sulfotransfer_1"/>
    <property type="match status" value="1"/>
</dbReference>
<dbReference type="OrthoDB" id="205623at2759"/>
<dbReference type="SUPFAM" id="SSF52540">
    <property type="entry name" value="P-loop containing nucleoside triphosphate hydrolases"/>
    <property type="match status" value="1"/>
</dbReference>
<evidence type="ECO:0000256" key="4">
    <source>
        <dbReference type="SAM" id="MobiDB-lite"/>
    </source>
</evidence>
<dbReference type="AlphaFoldDB" id="A0A068UCL0"/>
<keyword evidence="2 3" id="KW-0808">Transferase</keyword>
<organism evidence="6 7">
    <name type="scientific">Coffea canephora</name>
    <name type="common">Robusta coffee</name>
    <dbReference type="NCBI Taxonomy" id="49390"/>
    <lineage>
        <taxon>Eukaryota</taxon>
        <taxon>Viridiplantae</taxon>
        <taxon>Streptophyta</taxon>
        <taxon>Embryophyta</taxon>
        <taxon>Tracheophyta</taxon>
        <taxon>Spermatophyta</taxon>
        <taxon>Magnoliopsida</taxon>
        <taxon>eudicotyledons</taxon>
        <taxon>Gunneridae</taxon>
        <taxon>Pentapetalae</taxon>
        <taxon>asterids</taxon>
        <taxon>lamiids</taxon>
        <taxon>Gentianales</taxon>
        <taxon>Rubiaceae</taxon>
        <taxon>Ixoroideae</taxon>
        <taxon>Gardenieae complex</taxon>
        <taxon>Bertiereae - Coffeeae clade</taxon>
        <taxon>Coffeeae</taxon>
        <taxon>Coffea</taxon>
    </lineage>
</organism>
<dbReference type="PhylomeDB" id="A0A068UCL0"/>
<dbReference type="Gramene" id="CDP05383">
    <property type="protein sequence ID" value="CDP05383"/>
    <property type="gene ID" value="GSCOC_T00020399001"/>
</dbReference>
<feature type="domain" description="Sulfotransferase" evidence="5">
    <location>
        <begin position="69"/>
        <end position="338"/>
    </location>
</feature>
<reference evidence="7" key="1">
    <citation type="journal article" date="2014" name="Science">
        <title>The coffee genome provides insight into the convergent evolution of caffeine biosynthesis.</title>
        <authorList>
            <person name="Denoeud F."/>
            <person name="Carretero-Paulet L."/>
            <person name="Dereeper A."/>
            <person name="Droc G."/>
            <person name="Guyot R."/>
            <person name="Pietrella M."/>
            <person name="Zheng C."/>
            <person name="Alberti A."/>
            <person name="Anthony F."/>
            <person name="Aprea G."/>
            <person name="Aury J.M."/>
            <person name="Bento P."/>
            <person name="Bernard M."/>
            <person name="Bocs S."/>
            <person name="Campa C."/>
            <person name="Cenci A."/>
            <person name="Combes M.C."/>
            <person name="Crouzillat D."/>
            <person name="Da Silva C."/>
            <person name="Daddiego L."/>
            <person name="De Bellis F."/>
            <person name="Dussert S."/>
            <person name="Garsmeur O."/>
            <person name="Gayraud T."/>
            <person name="Guignon V."/>
            <person name="Jahn K."/>
            <person name="Jamilloux V."/>
            <person name="Joet T."/>
            <person name="Labadie K."/>
            <person name="Lan T."/>
            <person name="Leclercq J."/>
            <person name="Lepelley M."/>
            <person name="Leroy T."/>
            <person name="Li L.T."/>
            <person name="Librado P."/>
            <person name="Lopez L."/>
            <person name="Munoz A."/>
            <person name="Noel B."/>
            <person name="Pallavicini A."/>
            <person name="Perrotta G."/>
            <person name="Poncet V."/>
            <person name="Pot D."/>
            <person name="Priyono X."/>
            <person name="Rigoreau M."/>
            <person name="Rouard M."/>
            <person name="Rozas J."/>
            <person name="Tranchant-Dubreuil C."/>
            <person name="VanBuren R."/>
            <person name="Zhang Q."/>
            <person name="Andrade A.C."/>
            <person name="Argout X."/>
            <person name="Bertrand B."/>
            <person name="de Kochko A."/>
            <person name="Graziosi G."/>
            <person name="Henry R.J."/>
            <person name="Jayarama X."/>
            <person name="Ming R."/>
            <person name="Nagai C."/>
            <person name="Rounsley S."/>
            <person name="Sankoff D."/>
            <person name="Giuliano G."/>
            <person name="Albert V.A."/>
            <person name="Wincker P."/>
            <person name="Lashermes P."/>
        </authorList>
    </citation>
    <scope>NUCLEOTIDE SEQUENCE [LARGE SCALE GENOMIC DNA]</scope>
    <source>
        <strain evidence="7">cv. DH200-94</strain>
    </source>
</reference>
<dbReference type="Gene3D" id="3.40.50.300">
    <property type="entry name" value="P-loop containing nucleotide triphosphate hydrolases"/>
    <property type="match status" value="1"/>
</dbReference>
<dbReference type="GO" id="GO:0008146">
    <property type="term" value="F:sulfotransferase activity"/>
    <property type="evidence" value="ECO:0007669"/>
    <property type="project" value="InterPro"/>
</dbReference>